<dbReference type="EMBL" id="FNEI01000016">
    <property type="protein sequence ID" value="SDJ74957.1"/>
    <property type="molecule type" value="Genomic_DNA"/>
</dbReference>
<reference evidence="3" key="1">
    <citation type="submission" date="2016-10" db="EMBL/GenBank/DDBJ databases">
        <authorList>
            <person name="Varghese N."/>
            <person name="Submissions S."/>
        </authorList>
    </citation>
    <scope>NUCLEOTIDE SEQUENCE [LARGE SCALE GENOMIC DNA]</scope>
    <source>
        <strain evidence="3">CGMCC 1.10783</strain>
    </source>
</reference>
<sequence>MTTGVDALPGVVVLGSSGFIGRRIAASLDGKARVAALSRKPGLRNADGPAGPQGHNATSTVADNTLQHGLVGHGTIDHIAARDIRVPGTLLPVLRAPGLSTVVHAVSYVGSDPVLAREVNEDGTRNVVEQCRQSGNPRLIYLGTASVHGMGPHRGGGAHPLRPASAASAARAAAERMVLDYGGEVVRPNLVFGDGDRWLAPGLLRIIDAAGGWPGDGTARLSIIDAGSLGALVAGLALAQAQPGQAFYAAYPDPVPVSELVESLCRAAGRPLPRLLGDVPEAWQALLDAGFSRHQIDLVTVDHFYPSERLWRIGGLVPGGVAAAGMFRS</sequence>
<evidence type="ECO:0000313" key="2">
    <source>
        <dbReference type="EMBL" id="SDJ74957.1"/>
    </source>
</evidence>
<keyword evidence="3" id="KW-1185">Reference proteome</keyword>
<evidence type="ECO:0000313" key="3">
    <source>
        <dbReference type="Proteomes" id="UP000182130"/>
    </source>
</evidence>
<dbReference type="InterPro" id="IPR050177">
    <property type="entry name" value="Lipid_A_modif_metabolic_enz"/>
</dbReference>
<dbReference type="OrthoDB" id="3174087at2"/>
<proteinExistence type="predicted"/>
<dbReference type="AlphaFoldDB" id="A0A1G8WA76"/>
<dbReference type="SUPFAM" id="SSF51735">
    <property type="entry name" value="NAD(P)-binding Rossmann-fold domains"/>
    <property type="match status" value="1"/>
</dbReference>
<gene>
    <name evidence="2" type="ORF">SAMN05216555_11610</name>
</gene>
<name>A0A1G8WA76_9MICC</name>
<dbReference type="InterPro" id="IPR001509">
    <property type="entry name" value="Epimerase_deHydtase"/>
</dbReference>
<accession>A0A1G8WA76</accession>
<dbReference type="InterPro" id="IPR036291">
    <property type="entry name" value="NAD(P)-bd_dom_sf"/>
</dbReference>
<organism evidence="2 3">
    <name type="scientific">Arthrobacter cupressi</name>
    <dbReference type="NCBI Taxonomy" id="1045773"/>
    <lineage>
        <taxon>Bacteria</taxon>
        <taxon>Bacillati</taxon>
        <taxon>Actinomycetota</taxon>
        <taxon>Actinomycetes</taxon>
        <taxon>Micrococcales</taxon>
        <taxon>Micrococcaceae</taxon>
        <taxon>Arthrobacter</taxon>
    </lineage>
</organism>
<feature type="domain" description="NAD-dependent epimerase/dehydratase" evidence="1">
    <location>
        <begin position="11"/>
        <end position="187"/>
    </location>
</feature>
<dbReference type="Pfam" id="PF01370">
    <property type="entry name" value="Epimerase"/>
    <property type="match status" value="1"/>
</dbReference>
<protein>
    <submittedName>
        <fullName evidence="2">Nucleoside-diphosphate-sugar epimerase</fullName>
    </submittedName>
</protein>
<evidence type="ECO:0000259" key="1">
    <source>
        <dbReference type="Pfam" id="PF01370"/>
    </source>
</evidence>
<dbReference type="STRING" id="1045773.SAMN05216555_11610"/>
<dbReference type="PANTHER" id="PTHR43245">
    <property type="entry name" value="BIFUNCTIONAL POLYMYXIN RESISTANCE PROTEIN ARNA"/>
    <property type="match status" value="1"/>
</dbReference>
<dbReference type="RefSeq" id="WP_084111293.1">
    <property type="nucleotide sequence ID" value="NZ_FNEI01000016.1"/>
</dbReference>
<dbReference type="Gene3D" id="3.40.50.720">
    <property type="entry name" value="NAD(P)-binding Rossmann-like Domain"/>
    <property type="match status" value="1"/>
</dbReference>
<dbReference type="Proteomes" id="UP000182130">
    <property type="component" value="Unassembled WGS sequence"/>
</dbReference>